<dbReference type="AlphaFoldDB" id="A0A1H4BBF2"/>
<accession>A0A1H4BBF2</accession>
<dbReference type="SUPFAM" id="SSF52266">
    <property type="entry name" value="SGNH hydrolase"/>
    <property type="match status" value="1"/>
</dbReference>
<sequence length="256" mass="27069">MKSVFLTLALFCAAPALAQSGEALKPSQVLFVGNSYLYYNDSLHNHAVRMAREAGGEEAPDYNYRSITISGGSLEHHPIAGYLEPGAVGYAEPFDVVVLQGHSAAALSEKRSDSFRKAVAAAAEAAEAHGATLALYMTHAYAEGHKSYAPENIDRIAALYETAAQAHGAVLIPVGRAFEEARRRRPDLALHKEFDYSHPSLEGSYLAAATVFATLYGASPVGLDYDYFGAVDDATAAFLQEVAADVALGAPAATDG</sequence>
<keyword evidence="3" id="KW-1185">Reference proteome</keyword>
<feature type="signal peptide" evidence="1">
    <location>
        <begin position="1"/>
        <end position="18"/>
    </location>
</feature>
<organism evidence="2 3">
    <name type="scientific">Rubrimonas cliftonensis</name>
    <dbReference type="NCBI Taxonomy" id="89524"/>
    <lineage>
        <taxon>Bacteria</taxon>
        <taxon>Pseudomonadati</taxon>
        <taxon>Pseudomonadota</taxon>
        <taxon>Alphaproteobacteria</taxon>
        <taxon>Rhodobacterales</taxon>
        <taxon>Paracoccaceae</taxon>
        <taxon>Rubrimonas</taxon>
    </lineage>
</organism>
<gene>
    <name evidence="2" type="ORF">SAMN05444370_105118</name>
</gene>
<reference evidence="2 3" key="1">
    <citation type="submission" date="2016-10" db="EMBL/GenBank/DDBJ databases">
        <authorList>
            <person name="de Groot N.N."/>
        </authorList>
    </citation>
    <scope>NUCLEOTIDE SEQUENCE [LARGE SCALE GENOMIC DNA]</scope>
    <source>
        <strain evidence="2 3">DSM 15345</strain>
    </source>
</reference>
<dbReference type="GO" id="GO:0016788">
    <property type="term" value="F:hydrolase activity, acting on ester bonds"/>
    <property type="evidence" value="ECO:0007669"/>
    <property type="project" value="UniProtKB-ARBA"/>
</dbReference>
<dbReference type="InterPro" id="IPR036514">
    <property type="entry name" value="SGNH_hydro_sf"/>
</dbReference>
<dbReference type="OrthoDB" id="8883291at2"/>
<evidence type="ECO:0000313" key="2">
    <source>
        <dbReference type="EMBL" id="SEA45480.1"/>
    </source>
</evidence>
<evidence type="ECO:0008006" key="4">
    <source>
        <dbReference type="Google" id="ProtNLM"/>
    </source>
</evidence>
<evidence type="ECO:0000256" key="1">
    <source>
        <dbReference type="SAM" id="SignalP"/>
    </source>
</evidence>
<feature type="chain" id="PRO_5011473493" description="Lysophospholipase L1" evidence="1">
    <location>
        <begin position="19"/>
        <end position="256"/>
    </location>
</feature>
<evidence type="ECO:0000313" key="3">
    <source>
        <dbReference type="Proteomes" id="UP000198703"/>
    </source>
</evidence>
<dbReference type="EMBL" id="FNQM01000005">
    <property type="protein sequence ID" value="SEA45480.1"/>
    <property type="molecule type" value="Genomic_DNA"/>
</dbReference>
<protein>
    <recommendedName>
        <fullName evidence="4">Lysophospholipase L1</fullName>
    </recommendedName>
</protein>
<proteinExistence type="predicted"/>
<dbReference type="STRING" id="89524.SAMN05444370_105118"/>
<name>A0A1H4BBF2_9RHOB</name>
<keyword evidence="1" id="KW-0732">Signal</keyword>
<dbReference type="Proteomes" id="UP000198703">
    <property type="component" value="Unassembled WGS sequence"/>
</dbReference>
<dbReference type="Gene3D" id="3.40.50.1110">
    <property type="entry name" value="SGNH hydrolase"/>
    <property type="match status" value="1"/>
</dbReference>
<dbReference type="RefSeq" id="WP_093253008.1">
    <property type="nucleotide sequence ID" value="NZ_FNQM01000005.1"/>
</dbReference>